<evidence type="ECO:0000259" key="2">
    <source>
        <dbReference type="Pfam" id="PF24924"/>
    </source>
</evidence>
<sequence>MDLWDRAVQEWSFSAFRAKDRPSLVNPACTHARSRVPPGHSSCTPVRLAPRTCMPLHPSTLLSVQPSHPTLEHFHDSFLVSRGKRDACHGFHLLIFETILFPYSSNLIDGALAQVILQVVGGHSYVEAVLAETIRSLDYVREVRRGRMRGAPHLLQIWLLAYIRPFCSSHPFSYITDERSLIARLLQVLTTGVPSISNSSTRKDGRRSTTRHSRARCSANADTFSNTTDASYITSNTRGHIYSAFRHPYRTSSTNNKDGVQPCGVHTFHRARRNGESVGHQHGH</sequence>
<accession>A0A2I0JAA7</accession>
<dbReference type="AlphaFoldDB" id="A0A2I0JAA7"/>
<proteinExistence type="predicted"/>
<evidence type="ECO:0000313" key="3">
    <source>
        <dbReference type="EMBL" id="PKI53189.1"/>
    </source>
</evidence>
<feature type="domain" description="DUF7745" evidence="2">
    <location>
        <begin position="91"/>
        <end position="163"/>
    </location>
</feature>
<name>A0A2I0JAA7_PUNGR</name>
<comment type="caution">
    <text evidence="3">The sequence shown here is derived from an EMBL/GenBank/DDBJ whole genome shotgun (WGS) entry which is preliminary data.</text>
</comment>
<dbReference type="Proteomes" id="UP000233551">
    <property type="component" value="Unassembled WGS sequence"/>
</dbReference>
<protein>
    <recommendedName>
        <fullName evidence="2">DUF7745 domain-containing protein</fullName>
    </recommendedName>
</protein>
<dbReference type="InterPro" id="IPR056647">
    <property type="entry name" value="DUF7745"/>
</dbReference>
<reference evidence="3 4" key="1">
    <citation type="submission" date="2017-11" db="EMBL/GenBank/DDBJ databases">
        <title>De-novo sequencing of pomegranate (Punica granatum L.) genome.</title>
        <authorList>
            <person name="Akparov Z."/>
            <person name="Amiraslanov A."/>
            <person name="Hajiyeva S."/>
            <person name="Abbasov M."/>
            <person name="Kaur K."/>
            <person name="Hamwieh A."/>
            <person name="Solovyev V."/>
            <person name="Salamov A."/>
            <person name="Braich B."/>
            <person name="Kosarev P."/>
            <person name="Mahmoud A."/>
            <person name="Hajiyev E."/>
            <person name="Babayeva S."/>
            <person name="Izzatullayeva V."/>
            <person name="Mammadov A."/>
            <person name="Mammadov A."/>
            <person name="Sharifova S."/>
            <person name="Ojaghi J."/>
            <person name="Eynullazada K."/>
            <person name="Bayramov B."/>
            <person name="Abdulazimova A."/>
            <person name="Shahmuradov I."/>
        </authorList>
    </citation>
    <scope>NUCLEOTIDE SEQUENCE [LARGE SCALE GENOMIC DNA]</scope>
    <source>
        <strain evidence="4">cv. AG2017</strain>
        <tissue evidence="3">Leaf</tissue>
    </source>
</reference>
<gene>
    <name evidence="3" type="ORF">CRG98_026430</name>
</gene>
<feature type="region of interest" description="Disordered" evidence="1">
    <location>
        <begin position="195"/>
        <end position="220"/>
    </location>
</feature>
<evidence type="ECO:0000256" key="1">
    <source>
        <dbReference type="SAM" id="MobiDB-lite"/>
    </source>
</evidence>
<keyword evidence="4" id="KW-1185">Reference proteome</keyword>
<organism evidence="3 4">
    <name type="scientific">Punica granatum</name>
    <name type="common">Pomegranate</name>
    <dbReference type="NCBI Taxonomy" id="22663"/>
    <lineage>
        <taxon>Eukaryota</taxon>
        <taxon>Viridiplantae</taxon>
        <taxon>Streptophyta</taxon>
        <taxon>Embryophyta</taxon>
        <taxon>Tracheophyta</taxon>
        <taxon>Spermatophyta</taxon>
        <taxon>Magnoliopsida</taxon>
        <taxon>eudicotyledons</taxon>
        <taxon>Gunneridae</taxon>
        <taxon>Pentapetalae</taxon>
        <taxon>rosids</taxon>
        <taxon>malvids</taxon>
        <taxon>Myrtales</taxon>
        <taxon>Lythraceae</taxon>
        <taxon>Punica</taxon>
    </lineage>
</organism>
<dbReference type="EMBL" id="PGOL01001874">
    <property type="protein sequence ID" value="PKI53189.1"/>
    <property type="molecule type" value="Genomic_DNA"/>
</dbReference>
<dbReference type="Pfam" id="PF24924">
    <property type="entry name" value="DUF7745"/>
    <property type="match status" value="1"/>
</dbReference>
<evidence type="ECO:0000313" key="4">
    <source>
        <dbReference type="Proteomes" id="UP000233551"/>
    </source>
</evidence>